<dbReference type="AlphaFoldDB" id="A0A381RQD2"/>
<keyword evidence="1" id="KW-0812">Transmembrane</keyword>
<feature type="transmembrane region" description="Helical" evidence="1">
    <location>
        <begin position="33"/>
        <end position="51"/>
    </location>
</feature>
<organism evidence="2">
    <name type="scientific">marine metagenome</name>
    <dbReference type="NCBI Taxonomy" id="408172"/>
    <lineage>
        <taxon>unclassified sequences</taxon>
        <taxon>metagenomes</taxon>
        <taxon>ecological metagenomes</taxon>
    </lineage>
</organism>
<proteinExistence type="predicted"/>
<accession>A0A381RQD2</accession>
<protein>
    <submittedName>
        <fullName evidence="2">Uncharacterized protein</fullName>
    </submittedName>
</protein>
<keyword evidence="1" id="KW-1133">Transmembrane helix</keyword>
<keyword evidence="1" id="KW-0472">Membrane</keyword>
<gene>
    <name evidence="2" type="ORF">METZ01_LOCUS44951</name>
</gene>
<reference evidence="2" key="1">
    <citation type="submission" date="2018-05" db="EMBL/GenBank/DDBJ databases">
        <authorList>
            <person name="Lanie J.A."/>
            <person name="Ng W.-L."/>
            <person name="Kazmierczak K.M."/>
            <person name="Andrzejewski T.M."/>
            <person name="Davidsen T.M."/>
            <person name="Wayne K.J."/>
            <person name="Tettelin H."/>
            <person name="Glass J.I."/>
            <person name="Rusch D."/>
            <person name="Podicherti R."/>
            <person name="Tsui H.-C.T."/>
            <person name="Winkler M.E."/>
        </authorList>
    </citation>
    <scope>NUCLEOTIDE SEQUENCE</scope>
</reference>
<sequence>MKHKLFTILLAGIGLMSELVAQGDGFPDAPTQGAPITGIAWIAIAGGLLFARKIKKDHK</sequence>
<dbReference type="EMBL" id="UINC01002031">
    <property type="protein sequence ID" value="SUZ92097.1"/>
    <property type="molecule type" value="Genomic_DNA"/>
</dbReference>
<name>A0A381RQD2_9ZZZZ</name>
<evidence type="ECO:0000256" key="1">
    <source>
        <dbReference type="SAM" id="Phobius"/>
    </source>
</evidence>
<evidence type="ECO:0000313" key="2">
    <source>
        <dbReference type="EMBL" id="SUZ92097.1"/>
    </source>
</evidence>